<dbReference type="Gene3D" id="3.40.1390.10">
    <property type="entry name" value="MurE/MurF, N-terminal domain"/>
    <property type="match status" value="1"/>
</dbReference>
<dbReference type="SUPFAM" id="SSF53623">
    <property type="entry name" value="MurD-like peptide ligases, catalytic domain"/>
    <property type="match status" value="1"/>
</dbReference>
<name>A0A6J6FF73_9ZZZZ</name>
<keyword evidence="3" id="KW-0436">Ligase</keyword>
<evidence type="ECO:0000256" key="5">
    <source>
        <dbReference type="ARBA" id="ARBA00022840"/>
    </source>
</evidence>
<evidence type="ECO:0000256" key="7">
    <source>
        <dbReference type="ARBA" id="ARBA00022984"/>
    </source>
</evidence>
<dbReference type="GO" id="GO:0008360">
    <property type="term" value="P:regulation of cell shape"/>
    <property type="evidence" value="ECO:0007669"/>
    <property type="project" value="UniProtKB-KW"/>
</dbReference>
<dbReference type="AlphaFoldDB" id="A0A6J6FF73"/>
<dbReference type="HAMAP" id="MF_00208">
    <property type="entry name" value="MurE"/>
    <property type="match status" value="1"/>
</dbReference>
<keyword evidence="7" id="KW-0573">Peptidoglycan synthesis</keyword>
<evidence type="ECO:0000256" key="6">
    <source>
        <dbReference type="ARBA" id="ARBA00022960"/>
    </source>
</evidence>
<evidence type="ECO:0000259" key="11">
    <source>
        <dbReference type="Pfam" id="PF08245"/>
    </source>
</evidence>
<gene>
    <name evidence="12" type="ORF">UFOPK1722_01336</name>
</gene>
<dbReference type="GO" id="GO:0005524">
    <property type="term" value="F:ATP binding"/>
    <property type="evidence" value="ECO:0007669"/>
    <property type="project" value="UniProtKB-KW"/>
</dbReference>
<evidence type="ECO:0000256" key="1">
    <source>
        <dbReference type="ARBA" id="ARBA00005898"/>
    </source>
</evidence>
<evidence type="ECO:0000256" key="3">
    <source>
        <dbReference type="ARBA" id="ARBA00022598"/>
    </source>
</evidence>
<dbReference type="GO" id="GO:0004326">
    <property type="term" value="F:tetrahydrofolylpolyglutamate synthase activity"/>
    <property type="evidence" value="ECO:0007669"/>
    <property type="project" value="InterPro"/>
</dbReference>
<evidence type="ECO:0000259" key="9">
    <source>
        <dbReference type="Pfam" id="PF01225"/>
    </source>
</evidence>
<evidence type="ECO:0000256" key="8">
    <source>
        <dbReference type="ARBA" id="ARBA00023316"/>
    </source>
</evidence>
<dbReference type="GO" id="GO:0071555">
    <property type="term" value="P:cell wall organization"/>
    <property type="evidence" value="ECO:0007669"/>
    <property type="project" value="UniProtKB-KW"/>
</dbReference>
<dbReference type="InterPro" id="IPR036615">
    <property type="entry name" value="Mur_ligase_C_dom_sf"/>
</dbReference>
<dbReference type="InterPro" id="IPR004101">
    <property type="entry name" value="Mur_ligase_C"/>
</dbReference>
<dbReference type="InterPro" id="IPR000713">
    <property type="entry name" value="Mur_ligase_N"/>
</dbReference>
<dbReference type="SUPFAM" id="SSF63418">
    <property type="entry name" value="MurE/MurF N-terminal domain"/>
    <property type="match status" value="1"/>
</dbReference>
<dbReference type="Pfam" id="PF08245">
    <property type="entry name" value="Mur_ligase_M"/>
    <property type="match status" value="1"/>
</dbReference>
<evidence type="ECO:0000256" key="2">
    <source>
        <dbReference type="ARBA" id="ARBA00022490"/>
    </source>
</evidence>
<dbReference type="PANTHER" id="PTHR23135">
    <property type="entry name" value="MUR LIGASE FAMILY MEMBER"/>
    <property type="match status" value="1"/>
</dbReference>
<dbReference type="SUPFAM" id="SSF53244">
    <property type="entry name" value="MurD-like peptide ligases, peptide-binding domain"/>
    <property type="match status" value="1"/>
</dbReference>
<dbReference type="NCBIfam" id="NF001126">
    <property type="entry name" value="PRK00139.1-4"/>
    <property type="match status" value="1"/>
</dbReference>
<dbReference type="EMBL" id="CAEZTS010000126">
    <property type="protein sequence ID" value="CAB4585703.1"/>
    <property type="molecule type" value="Genomic_DNA"/>
</dbReference>
<feature type="domain" description="Mur ligase N-terminal catalytic" evidence="9">
    <location>
        <begin position="36"/>
        <end position="79"/>
    </location>
</feature>
<keyword evidence="8" id="KW-0961">Cell wall biogenesis/degradation</keyword>
<dbReference type="NCBIfam" id="TIGR01085">
    <property type="entry name" value="murE"/>
    <property type="match status" value="1"/>
</dbReference>
<comment type="similarity">
    <text evidence="1">Belongs to the MurCDEF family. MurE subfamily.</text>
</comment>
<dbReference type="Gene3D" id="3.90.190.20">
    <property type="entry name" value="Mur ligase, C-terminal domain"/>
    <property type="match status" value="1"/>
</dbReference>
<dbReference type="InterPro" id="IPR018109">
    <property type="entry name" value="Folylpolyglutamate_synth_CS"/>
</dbReference>
<dbReference type="Pfam" id="PF01225">
    <property type="entry name" value="Mur_ligase"/>
    <property type="match status" value="1"/>
</dbReference>
<organism evidence="12">
    <name type="scientific">freshwater metagenome</name>
    <dbReference type="NCBI Taxonomy" id="449393"/>
    <lineage>
        <taxon>unclassified sequences</taxon>
        <taxon>metagenomes</taxon>
        <taxon>ecological metagenomes</taxon>
    </lineage>
</organism>
<dbReference type="GO" id="GO:0009252">
    <property type="term" value="P:peptidoglycan biosynthetic process"/>
    <property type="evidence" value="ECO:0007669"/>
    <property type="project" value="UniProtKB-KW"/>
</dbReference>
<evidence type="ECO:0000256" key="4">
    <source>
        <dbReference type="ARBA" id="ARBA00022741"/>
    </source>
</evidence>
<dbReference type="Gene3D" id="3.40.1190.10">
    <property type="entry name" value="Mur-like, catalytic domain"/>
    <property type="match status" value="1"/>
</dbReference>
<accession>A0A6J6FF73</accession>
<dbReference type="PROSITE" id="PS01011">
    <property type="entry name" value="FOLYLPOLYGLU_SYNT_1"/>
    <property type="match status" value="1"/>
</dbReference>
<dbReference type="GO" id="GO:0005737">
    <property type="term" value="C:cytoplasm"/>
    <property type="evidence" value="ECO:0007669"/>
    <property type="project" value="InterPro"/>
</dbReference>
<evidence type="ECO:0000259" key="10">
    <source>
        <dbReference type="Pfam" id="PF02875"/>
    </source>
</evidence>
<keyword evidence="5" id="KW-0067">ATP-binding</keyword>
<dbReference type="Pfam" id="PF02875">
    <property type="entry name" value="Mur_ligase_C"/>
    <property type="match status" value="1"/>
</dbReference>
<dbReference type="GO" id="GO:0051301">
    <property type="term" value="P:cell division"/>
    <property type="evidence" value="ECO:0007669"/>
    <property type="project" value="InterPro"/>
</dbReference>
<evidence type="ECO:0000313" key="12">
    <source>
        <dbReference type="EMBL" id="CAB4585703.1"/>
    </source>
</evidence>
<proteinExistence type="inferred from homology"/>
<dbReference type="InterPro" id="IPR035911">
    <property type="entry name" value="MurE/MurF_N"/>
</dbReference>
<dbReference type="InterPro" id="IPR005761">
    <property type="entry name" value="UDP-N-AcMur-Glu-dNH2Pim_ligase"/>
</dbReference>
<feature type="domain" description="Mur ligase central" evidence="11">
    <location>
        <begin position="118"/>
        <end position="299"/>
    </location>
</feature>
<dbReference type="InterPro" id="IPR013221">
    <property type="entry name" value="Mur_ligase_cen"/>
</dbReference>
<protein>
    <submittedName>
        <fullName evidence="12">Unannotated protein</fullName>
    </submittedName>
</protein>
<keyword evidence="4" id="KW-0547">Nucleotide-binding</keyword>
<keyword evidence="2" id="KW-0963">Cytoplasm</keyword>
<dbReference type="PANTHER" id="PTHR23135:SF4">
    <property type="entry name" value="UDP-N-ACETYLMURAMOYL-L-ALANYL-D-GLUTAMATE--2,6-DIAMINOPIMELATE LIGASE MURE HOMOLOG, CHLOROPLASTIC"/>
    <property type="match status" value="1"/>
</dbReference>
<dbReference type="InterPro" id="IPR036565">
    <property type="entry name" value="Mur-like_cat_sf"/>
</dbReference>
<sequence>MTLGTHHRTVGELTRAVGSSGSTVVSGSADALVIDITHDSRAVEAGTMFCCVRGVLRDGHDFATVAVERGASALLVDHRLDGVGDVAQIVVEDVRSAIGPFASEVFGNPSRHLSVVGITGTNGKTTTTHLLGSILKVSGVSTDVMGTLTGALTTPEASDLQRTLAARHAAGVRSVVMEVSSHALSLDRVLGTSFALSIFTNLGRDHLDFHGTQEAYFEAKARLFESDLSRVGVVNADDPFGRRLIDRSTIPMIPFSLADVSDTDVSATSHAYTWRGVRVNVAMGGSVNVMNSLAAATAARELGVDLDAIVEGLRVAPVVAGRFEHVDAGQDFVVLVDFAHTPDGLGEMLRSVRQATTDGRVIVVFGCGGDRDKMKRPIMGETAASLADAVVVTSDNPRSEDPEAIIASVVAGVPDHLRHRLIGIEADRRAAMSLAFRHAREGDVVIIAGKGHERTQTIGGEVLEFDDRAVARELLEGRR</sequence>
<feature type="domain" description="Mur ligase C-terminal" evidence="10">
    <location>
        <begin position="321"/>
        <end position="451"/>
    </location>
</feature>
<reference evidence="12" key="1">
    <citation type="submission" date="2020-05" db="EMBL/GenBank/DDBJ databases">
        <authorList>
            <person name="Chiriac C."/>
            <person name="Salcher M."/>
            <person name="Ghai R."/>
            <person name="Kavagutti S V."/>
        </authorList>
    </citation>
    <scope>NUCLEOTIDE SEQUENCE</scope>
</reference>
<keyword evidence="6" id="KW-0133">Cell shape</keyword>